<reference evidence="2" key="1">
    <citation type="submission" date="2021-01" db="EMBL/GenBank/DDBJ databases">
        <title>Whole genome shotgun sequence of Dactylosporangium siamense NBRC 106093.</title>
        <authorList>
            <person name="Komaki H."/>
            <person name="Tamura T."/>
        </authorList>
    </citation>
    <scope>NUCLEOTIDE SEQUENCE</scope>
    <source>
        <strain evidence="2">NBRC 106093</strain>
    </source>
</reference>
<keyword evidence="3" id="KW-1185">Reference proteome</keyword>
<proteinExistence type="predicted"/>
<dbReference type="InterPro" id="IPR013813">
    <property type="entry name" value="Endoribo_LPSP/chorism_mut-like"/>
</dbReference>
<accession>A0A919PQ60</accession>
<name>A0A919PQ60_9ACTN</name>
<organism evidence="2 3">
    <name type="scientific">Dactylosporangium siamense</name>
    <dbReference type="NCBI Taxonomy" id="685454"/>
    <lineage>
        <taxon>Bacteria</taxon>
        <taxon>Bacillati</taxon>
        <taxon>Actinomycetota</taxon>
        <taxon>Actinomycetes</taxon>
        <taxon>Micromonosporales</taxon>
        <taxon>Micromonosporaceae</taxon>
        <taxon>Dactylosporangium</taxon>
    </lineage>
</organism>
<protein>
    <submittedName>
        <fullName evidence="2">LysR family transcriptional regulator</fullName>
    </submittedName>
</protein>
<gene>
    <name evidence="2" type="ORF">Dsi01nite_057280</name>
</gene>
<dbReference type="CDD" id="cd02199">
    <property type="entry name" value="YjgF_YER057c_UK114_like_1"/>
    <property type="match status" value="1"/>
</dbReference>
<dbReference type="SUPFAM" id="SSF55298">
    <property type="entry name" value="YjgF-like"/>
    <property type="match status" value="1"/>
</dbReference>
<dbReference type="PANTHER" id="PTHR43760">
    <property type="entry name" value="ENDORIBONUCLEASE-RELATED"/>
    <property type="match status" value="1"/>
</dbReference>
<dbReference type="RefSeq" id="WP_203849407.1">
    <property type="nucleotide sequence ID" value="NZ_BAAAVW010000019.1"/>
</dbReference>
<sequence length="149" mass="15999">MSIIEKLAEMGYSFEPAHLEFPPFQQARRVGDLVFTSGQISTHDGVEIKGKVGKDLDIDEAAKAAELSAYNCLRAVGAVADIESIQGIVKVLGMVNVADGFDSTPKVIDGASRFLLDALGDRGRHARSAVGMVLPYNWAVEIEMVVHVA</sequence>
<comment type="caution">
    <text evidence="2">The sequence shown here is derived from an EMBL/GenBank/DDBJ whole genome shotgun (WGS) entry which is preliminary data.</text>
</comment>
<dbReference type="AlphaFoldDB" id="A0A919PQ60"/>
<dbReference type="PANTHER" id="PTHR43760:SF1">
    <property type="entry name" value="ENDORIBONUCLEASE L-PSP_CHORISMATE MUTASE-LIKE DOMAIN-CONTAINING PROTEIN"/>
    <property type="match status" value="1"/>
</dbReference>
<dbReference type="EMBL" id="BONQ01000084">
    <property type="protein sequence ID" value="GIG47687.1"/>
    <property type="molecule type" value="Genomic_DNA"/>
</dbReference>
<dbReference type="InterPro" id="IPR035959">
    <property type="entry name" value="RutC-like_sf"/>
</dbReference>
<evidence type="ECO:0000313" key="3">
    <source>
        <dbReference type="Proteomes" id="UP000660611"/>
    </source>
</evidence>
<evidence type="ECO:0000259" key="1">
    <source>
        <dbReference type="Pfam" id="PF14588"/>
    </source>
</evidence>
<dbReference type="Proteomes" id="UP000660611">
    <property type="component" value="Unassembled WGS sequence"/>
</dbReference>
<feature type="domain" description="Endoribonuclease L-PSP/chorismate mutase-like" evidence="1">
    <location>
        <begin position="29"/>
        <end position="137"/>
    </location>
</feature>
<evidence type="ECO:0000313" key="2">
    <source>
        <dbReference type="EMBL" id="GIG47687.1"/>
    </source>
</evidence>
<dbReference type="Gene3D" id="3.30.1330.40">
    <property type="entry name" value="RutC-like"/>
    <property type="match status" value="1"/>
</dbReference>
<dbReference type="Pfam" id="PF14588">
    <property type="entry name" value="YjgF_endoribonc"/>
    <property type="match status" value="1"/>
</dbReference>